<keyword evidence="2" id="KW-1185">Reference proteome</keyword>
<accession>A0A2X0MLW6</accession>
<name>A0A2X0MLW6_9BASI</name>
<dbReference type="Proteomes" id="UP000249464">
    <property type="component" value="Unassembled WGS sequence"/>
</dbReference>
<evidence type="ECO:0000313" key="2">
    <source>
        <dbReference type="Proteomes" id="UP000249464"/>
    </source>
</evidence>
<dbReference type="EMBL" id="FQNC01000081">
    <property type="protein sequence ID" value="SGZ15573.1"/>
    <property type="molecule type" value="Genomic_DNA"/>
</dbReference>
<dbReference type="AlphaFoldDB" id="A0A2X0MLW6"/>
<organism evidence="1 2">
    <name type="scientific">Microbotryum silenes-dioicae</name>
    <dbReference type="NCBI Taxonomy" id="796604"/>
    <lineage>
        <taxon>Eukaryota</taxon>
        <taxon>Fungi</taxon>
        <taxon>Dikarya</taxon>
        <taxon>Basidiomycota</taxon>
        <taxon>Pucciniomycotina</taxon>
        <taxon>Microbotryomycetes</taxon>
        <taxon>Microbotryales</taxon>
        <taxon>Microbotryaceae</taxon>
        <taxon>Microbotryum</taxon>
    </lineage>
</organism>
<evidence type="ECO:0000313" key="1">
    <source>
        <dbReference type="EMBL" id="SGZ15573.1"/>
    </source>
</evidence>
<reference evidence="1 2" key="1">
    <citation type="submission" date="2016-11" db="EMBL/GenBank/DDBJ databases">
        <authorList>
            <person name="Jaros S."/>
            <person name="Januszkiewicz K."/>
            <person name="Wedrychowicz H."/>
        </authorList>
    </citation>
    <scope>NUCLEOTIDE SEQUENCE [LARGE SCALE GENOMIC DNA]</scope>
</reference>
<protein>
    <submittedName>
        <fullName evidence="1">BQ5605_C029g10682 protein</fullName>
    </submittedName>
</protein>
<proteinExistence type="predicted"/>
<gene>
    <name evidence="1" type="primary">BQ5605_C029g10682</name>
    <name evidence="1" type="ORF">BQ5605_C029G10682</name>
</gene>
<sequence length="88" mass="9609">MQSWAARVQQHQLQHGSLEGAFSQGAGVKELILLIKADVSGTVEARAHHVEGYSRRNPLAKELSLQALLWPCDPNCNACSNGIRIKTC</sequence>